<dbReference type="GO" id="GO:0004842">
    <property type="term" value="F:ubiquitin-protein transferase activity"/>
    <property type="evidence" value="ECO:0007669"/>
    <property type="project" value="TreeGrafter"/>
</dbReference>
<dbReference type="eggNOG" id="KOG4362">
    <property type="taxonomic scope" value="Eukaryota"/>
</dbReference>
<dbReference type="InterPro" id="IPR001357">
    <property type="entry name" value="BRCT_dom"/>
</dbReference>
<evidence type="ECO:0000256" key="5">
    <source>
        <dbReference type="ARBA" id="ARBA00022771"/>
    </source>
</evidence>
<dbReference type="PANTHER" id="PTHR13763">
    <property type="entry name" value="BREAST CANCER TYPE 1 SUSCEPTIBILITY PROTEIN BRCA1"/>
    <property type="match status" value="1"/>
</dbReference>
<dbReference type="CDD" id="cd17734">
    <property type="entry name" value="BRCT_Bard1_rpt1"/>
    <property type="match status" value="1"/>
</dbReference>
<dbReference type="InterPro" id="IPR031099">
    <property type="entry name" value="BRCA1-associated"/>
</dbReference>
<evidence type="ECO:0000256" key="1">
    <source>
        <dbReference type="ARBA" id="ARBA00004123"/>
    </source>
</evidence>
<evidence type="ECO:0000313" key="11">
    <source>
        <dbReference type="EnsemblPlants" id="Bo1g065040.1"/>
    </source>
</evidence>
<keyword evidence="7" id="KW-0234">DNA repair</keyword>
<dbReference type="GO" id="GO:0045944">
    <property type="term" value="P:positive regulation of transcription by RNA polymerase II"/>
    <property type="evidence" value="ECO:0007669"/>
    <property type="project" value="TreeGrafter"/>
</dbReference>
<keyword evidence="12" id="KW-1185">Reference proteome</keyword>
<dbReference type="FunFam" id="3.40.50.10190:FF:000006">
    <property type="entry name" value="Breast cancer type 1 susceptibility protein homolog"/>
    <property type="match status" value="1"/>
</dbReference>
<dbReference type="Proteomes" id="UP000032141">
    <property type="component" value="Chromosome C1"/>
</dbReference>
<name>A0A0D3A8L3_BRAOL</name>
<reference evidence="11 12" key="1">
    <citation type="journal article" date="2014" name="Genome Biol.">
        <title>Transcriptome and methylome profiling reveals relics of genome dominance in the mesopolyploid Brassica oleracea.</title>
        <authorList>
            <person name="Parkin I.A."/>
            <person name="Koh C."/>
            <person name="Tang H."/>
            <person name="Robinson S.J."/>
            <person name="Kagale S."/>
            <person name="Clarke W.E."/>
            <person name="Town C.D."/>
            <person name="Nixon J."/>
            <person name="Krishnakumar V."/>
            <person name="Bidwell S.L."/>
            <person name="Denoeud F."/>
            <person name="Belcram H."/>
            <person name="Links M.G."/>
            <person name="Just J."/>
            <person name="Clarke C."/>
            <person name="Bender T."/>
            <person name="Huebert T."/>
            <person name="Mason A.S."/>
            <person name="Pires J.C."/>
            <person name="Barker G."/>
            <person name="Moore J."/>
            <person name="Walley P.G."/>
            <person name="Manoli S."/>
            <person name="Batley J."/>
            <person name="Edwards D."/>
            <person name="Nelson M.N."/>
            <person name="Wang X."/>
            <person name="Paterson A.H."/>
            <person name="King G."/>
            <person name="Bancroft I."/>
            <person name="Chalhoub B."/>
            <person name="Sharpe A.G."/>
        </authorList>
    </citation>
    <scope>NUCLEOTIDE SEQUENCE</scope>
    <source>
        <strain evidence="11 12">cv. TO1000</strain>
    </source>
</reference>
<reference evidence="11" key="2">
    <citation type="submission" date="2015-03" db="UniProtKB">
        <authorList>
            <consortium name="EnsemblPlants"/>
        </authorList>
    </citation>
    <scope>IDENTIFICATION</scope>
</reference>
<dbReference type="AlphaFoldDB" id="A0A0D3A8L3"/>
<sequence length="525" mass="60038">MEVGIPDIVESSVREVPLRLGTQDMGNVVSQSSQEGSGAVGFETEKIKEIRGIAECSPNKKVRGNMREHDGVEVNSTELERGGFNIGCNTTRSVERDNRSRGSGRSKQSWSRRNQHKRRDTGHLGERSSKENEEGPLKRKAADDGECLLWVLRSLRDLRIEEASIGTESQKLIDAIKTPARWPRYRCLLRQIETVCLEFTVIEFEVESRESNKVARKISTSVLRDGRLRSYLALGGPAWLHDLIQTEETTVFRRSKADSLAHSVRKQPSFIVHMDQDLPVWFTDHKYLVPIYNRITSHINLLKPLETATIRIHKLSQPLPLRLNQSDPNLKIINHHAIFKWSYKTETYTQNLILEFAEVSGVTISRKWEPRVTHVIASTNENGACKRTLKFMMGILEGKWILSIDWIKACMKDREYVSEELYEISIDVHGTRQGPFTGRQRALNKEPKLFSGLKFYNRELGLISLFQEVSKQGLVCSKYCIRSKLQPRNQVHKTILLESNHILCNSIGKRVTYFDHSCSTSLAVI</sequence>
<accession>A0A0D3A8L3</accession>
<dbReference type="PANTHER" id="PTHR13763:SF0">
    <property type="entry name" value="BREAST CANCER TYPE 1 SUSCEPTIBILITY PROTEIN"/>
    <property type="match status" value="1"/>
</dbReference>
<dbReference type="SUPFAM" id="SSF52113">
    <property type="entry name" value="BRCT domain"/>
    <property type="match status" value="1"/>
</dbReference>
<dbReference type="EnsemblPlants" id="Bo1g065040.1">
    <property type="protein sequence ID" value="Bo1g065040.1"/>
    <property type="gene ID" value="Bo1g065040"/>
</dbReference>
<proteinExistence type="predicted"/>
<keyword evidence="3" id="KW-0677">Repeat</keyword>
<keyword evidence="5" id="KW-0863">Zinc-finger</keyword>
<keyword evidence="2" id="KW-0479">Metal-binding</keyword>
<evidence type="ECO:0000256" key="7">
    <source>
        <dbReference type="ARBA" id="ARBA00023204"/>
    </source>
</evidence>
<dbReference type="STRING" id="109376.A0A0D3A8L3"/>
<evidence type="ECO:0000256" key="2">
    <source>
        <dbReference type="ARBA" id="ARBA00022723"/>
    </source>
</evidence>
<dbReference type="eggNOG" id="KOG1075">
    <property type="taxonomic scope" value="Eukaryota"/>
</dbReference>
<feature type="region of interest" description="Disordered" evidence="9">
    <location>
        <begin position="74"/>
        <end position="139"/>
    </location>
</feature>
<dbReference type="PROSITE" id="PS50172">
    <property type="entry name" value="BRCT"/>
    <property type="match status" value="1"/>
</dbReference>
<keyword evidence="6" id="KW-0862">Zinc</keyword>
<dbReference type="Gene3D" id="3.40.50.10190">
    <property type="entry name" value="BRCT domain"/>
    <property type="match status" value="1"/>
</dbReference>
<dbReference type="HOGENOM" id="CLU_519144_0_0_1"/>
<evidence type="ECO:0000256" key="4">
    <source>
        <dbReference type="ARBA" id="ARBA00022763"/>
    </source>
</evidence>
<feature type="domain" description="BRCT" evidence="10">
    <location>
        <begin position="328"/>
        <end position="424"/>
    </location>
</feature>
<evidence type="ECO:0000256" key="9">
    <source>
        <dbReference type="SAM" id="MobiDB-lite"/>
    </source>
</evidence>
<evidence type="ECO:0000256" key="6">
    <source>
        <dbReference type="ARBA" id="ARBA00022833"/>
    </source>
</evidence>
<comment type="subcellular location">
    <subcellularLocation>
        <location evidence="1">Nucleus</location>
    </subcellularLocation>
</comment>
<dbReference type="GO" id="GO:0008270">
    <property type="term" value="F:zinc ion binding"/>
    <property type="evidence" value="ECO:0007669"/>
    <property type="project" value="UniProtKB-KW"/>
</dbReference>
<dbReference type="Pfam" id="PF00533">
    <property type="entry name" value="BRCT"/>
    <property type="match status" value="1"/>
</dbReference>
<feature type="compositionally biased region" description="Polar residues" evidence="9">
    <location>
        <begin position="101"/>
        <end position="112"/>
    </location>
</feature>
<evidence type="ECO:0000259" key="10">
    <source>
        <dbReference type="PROSITE" id="PS50172"/>
    </source>
</evidence>
<dbReference type="GO" id="GO:0005634">
    <property type="term" value="C:nucleus"/>
    <property type="evidence" value="ECO:0007669"/>
    <property type="project" value="UniProtKB-SubCell"/>
</dbReference>
<evidence type="ECO:0000313" key="12">
    <source>
        <dbReference type="Proteomes" id="UP000032141"/>
    </source>
</evidence>
<dbReference type="Gramene" id="Bo1g065040.1">
    <property type="protein sequence ID" value="Bo1g065040.1"/>
    <property type="gene ID" value="Bo1g065040"/>
</dbReference>
<dbReference type="SMART" id="SM00292">
    <property type="entry name" value="BRCT"/>
    <property type="match status" value="1"/>
</dbReference>
<keyword evidence="8" id="KW-0539">Nucleus</keyword>
<organism evidence="11 12">
    <name type="scientific">Brassica oleracea var. oleracea</name>
    <dbReference type="NCBI Taxonomy" id="109376"/>
    <lineage>
        <taxon>Eukaryota</taxon>
        <taxon>Viridiplantae</taxon>
        <taxon>Streptophyta</taxon>
        <taxon>Embryophyta</taxon>
        <taxon>Tracheophyta</taxon>
        <taxon>Spermatophyta</taxon>
        <taxon>Magnoliopsida</taxon>
        <taxon>eudicotyledons</taxon>
        <taxon>Gunneridae</taxon>
        <taxon>Pentapetalae</taxon>
        <taxon>rosids</taxon>
        <taxon>malvids</taxon>
        <taxon>Brassicales</taxon>
        <taxon>Brassicaceae</taxon>
        <taxon>Brassiceae</taxon>
        <taxon>Brassica</taxon>
    </lineage>
</organism>
<evidence type="ECO:0000256" key="8">
    <source>
        <dbReference type="ARBA" id="ARBA00023242"/>
    </source>
</evidence>
<feature type="compositionally biased region" description="Basic and acidic residues" evidence="9">
    <location>
        <begin position="121"/>
        <end position="139"/>
    </location>
</feature>
<keyword evidence="4" id="KW-0227">DNA damage</keyword>
<dbReference type="GO" id="GO:0000724">
    <property type="term" value="P:double-strand break repair via homologous recombination"/>
    <property type="evidence" value="ECO:0007669"/>
    <property type="project" value="TreeGrafter"/>
</dbReference>
<dbReference type="InterPro" id="IPR036420">
    <property type="entry name" value="BRCT_dom_sf"/>
</dbReference>
<evidence type="ECO:0000256" key="3">
    <source>
        <dbReference type="ARBA" id="ARBA00022737"/>
    </source>
</evidence>
<protein>
    <recommendedName>
        <fullName evidence="10">BRCT domain-containing protein</fullName>
    </recommendedName>
</protein>